<gene>
    <name evidence="1" type="ORF">H8N03_20075</name>
</gene>
<organism evidence="1 2">
    <name type="scientific">Ramlibacter cellulosilyticus</name>
    <dbReference type="NCBI Taxonomy" id="2764187"/>
    <lineage>
        <taxon>Bacteria</taxon>
        <taxon>Pseudomonadati</taxon>
        <taxon>Pseudomonadota</taxon>
        <taxon>Betaproteobacteria</taxon>
        <taxon>Burkholderiales</taxon>
        <taxon>Comamonadaceae</taxon>
        <taxon>Ramlibacter</taxon>
    </lineage>
</organism>
<dbReference type="Pfam" id="PF20181">
    <property type="entry name" value="DUF6544"/>
    <property type="match status" value="1"/>
</dbReference>
<comment type="caution">
    <text evidence="1">The sequence shown here is derived from an EMBL/GenBank/DDBJ whole genome shotgun (WGS) entry which is preliminary data.</text>
</comment>
<dbReference type="RefSeq" id="WP_187077995.1">
    <property type="nucleotide sequence ID" value="NZ_JACORT010000009.1"/>
</dbReference>
<accession>A0A923MTT0</accession>
<dbReference type="AlphaFoldDB" id="A0A923MTT0"/>
<dbReference type="InterPro" id="IPR046674">
    <property type="entry name" value="DUF6544"/>
</dbReference>
<evidence type="ECO:0000313" key="2">
    <source>
        <dbReference type="Proteomes" id="UP000608513"/>
    </source>
</evidence>
<dbReference type="EMBL" id="JACORT010000009">
    <property type="protein sequence ID" value="MBC5785255.1"/>
    <property type="molecule type" value="Genomic_DNA"/>
</dbReference>
<dbReference type="Proteomes" id="UP000608513">
    <property type="component" value="Unassembled WGS sequence"/>
</dbReference>
<evidence type="ECO:0000313" key="1">
    <source>
        <dbReference type="EMBL" id="MBC5785255.1"/>
    </source>
</evidence>
<proteinExistence type="predicted"/>
<keyword evidence="2" id="KW-1185">Reference proteome</keyword>
<protein>
    <submittedName>
        <fullName evidence="1">Uncharacterized protein</fullName>
    </submittedName>
</protein>
<sequence>MSLLSDRREAREARDALHAFRLPLPERFSPELVAQLPEPAQRYFLHALQPGARLAGIAELAMEGELSLGTRDDPKVQPMRARQVLAAPEGLLWEVQAGRAWMRIAGSDGMVGERSWTRLRLFGILPVVRAGGTADHLRSAFGRACAEAAIWAPASLLPQAGVRWLDAGPDTARALVTHRGMEQQVDIRVDARGQPLWVCMPRWSNANPQGVFRLQPFGGELGDFRTVEGCTVPFRVDGGNFFGTPDYFPFYRARVTGLRFP</sequence>
<name>A0A923MTT0_9BURK</name>
<reference evidence="1" key="1">
    <citation type="submission" date="2020-08" db="EMBL/GenBank/DDBJ databases">
        <title>Ramlibacter sp. USB13 16S ribosomal RNA gene genome sequencing and assembly.</title>
        <authorList>
            <person name="Kang M."/>
        </authorList>
    </citation>
    <scope>NUCLEOTIDE SEQUENCE</scope>
    <source>
        <strain evidence="1">USB13</strain>
    </source>
</reference>